<comment type="caution">
    <text evidence="1">The sequence shown here is derived from an EMBL/GenBank/DDBJ whole genome shotgun (WGS) entry which is preliminary data.</text>
</comment>
<dbReference type="EMBL" id="LPXH01000037">
    <property type="protein sequence ID" value="KUF39186.1"/>
    <property type="molecule type" value="Genomic_DNA"/>
</dbReference>
<dbReference type="RefSeq" id="WP_058880334.1">
    <property type="nucleotide sequence ID" value="NZ_LPXH01000037.1"/>
</dbReference>
<dbReference type="AlphaFoldDB" id="A0A0W7YVP4"/>
<name>A0A0W7YVP4_9BURK</name>
<proteinExistence type="predicted"/>
<organism evidence="1 2">
    <name type="scientific">Comamonas kerstersii</name>
    <dbReference type="NCBI Taxonomy" id="225992"/>
    <lineage>
        <taxon>Bacteria</taxon>
        <taxon>Pseudomonadati</taxon>
        <taxon>Pseudomonadota</taxon>
        <taxon>Betaproteobacteria</taxon>
        <taxon>Burkholderiales</taxon>
        <taxon>Comamonadaceae</taxon>
        <taxon>Comamonas</taxon>
    </lineage>
</organism>
<reference evidence="1 2" key="1">
    <citation type="submission" date="2015-12" db="EMBL/GenBank/DDBJ databases">
        <title>Complete genome sequence of a multi-drug resistant strain Acidovorax sp. 12322-1.</title>
        <authorList>
            <person name="Ming D."/>
            <person name="Wang M."/>
            <person name="Hu S."/>
            <person name="Zhou Y."/>
            <person name="Jiang T."/>
        </authorList>
    </citation>
    <scope>NUCLEOTIDE SEQUENCE [LARGE SCALE GENOMIC DNA]</scope>
    <source>
        <strain evidence="1 2">12322-1</strain>
    </source>
</reference>
<accession>A0A0W7YVP4</accession>
<protein>
    <submittedName>
        <fullName evidence="1">Uncharacterized protein</fullName>
    </submittedName>
</protein>
<evidence type="ECO:0000313" key="2">
    <source>
        <dbReference type="Proteomes" id="UP000053300"/>
    </source>
</evidence>
<sequence>MHKRLIFQIFMRESIHATLFLKRGQCAAALCLSGLLVAMQMVRAHLVQPAGLRLQLLKCRGSVVKAASTYL</sequence>
<evidence type="ECO:0000313" key="1">
    <source>
        <dbReference type="EMBL" id="KUF39186.1"/>
    </source>
</evidence>
<dbReference type="Proteomes" id="UP000053300">
    <property type="component" value="Unassembled WGS sequence"/>
</dbReference>
<gene>
    <name evidence="1" type="ORF">AS359_01210</name>
</gene>
<keyword evidence="2" id="KW-1185">Reference proteome</keyword>